<feature type="region of interest" description="Disordered" evidence="1">
    <location>
        <begin position="95"/>
        <end position="122"/>
    </location>
</feature>
<dbReference type="AlphaFoldDB" id="M1DWK8"/>
<dbReference type="Gramene" id="PGSC0003DMT400095561">
    <property type="protein sequence ID" value="PGSC0003DMT400095561"/>
    <property type="gene ID" value="PGSC0003DMG400045132"/>
</dbReference>
<dbReference type="InParanoid" id="M1DWK8"/>
<evidence type="ECO:0000256" key="1">
    <source>
        <dbReference type="SAM" id="MobiDB-lite"/>
    </source>
</evidence>
<keyword evidence="3" id="KW-1185">Reference proteome</keyword>
<dbReference type="PaxDb" id="4113-PGSC0003DMT400095561"/>
<dbReference type="Proteomes" id="UP000011115">
    <property type="component" value="Unassembled WGS sequence"/>
</dbReference>
<dbReference type="EnsemblPlants" id="PGSC0003DMT400095561">
    <property type="protein sequence ID" value="PGSC0003DMT400095561"/>
    <property type="gene ID" value="PGSC0003DMG400045132"/>
</dbReference>
<reference evidence="3" key="1">
    <citation type="journal article" date="2011" name="Nature">
        <title>Genome sequence and analysis of the tuber crop potato.</title>
        <authorList>
            <consortium name="The Potato Genome Sequencing Consortium"/>
        </authorList>
    </citation>
    <scope>NUCLEOTIDE SEQUENCE [LARGE SCALE GENOMIC DNA]</scope>
    <source>
        <strain evidence="3">cv. DM1-3 516 R44</strain>
    </source>
</reference>
<feature type="region of interest" description="Disordered" evidence="1">
    <location>
        <begin position="31"/>
        <end position="51"/>
    </location>
</feature>
<protein>
    <submittedName>
        <fullName evidence="2">Uncharacterized protein</fullName>
    </submittedName>
</protein>
<accession>M1DWK8</accession>
<proteinExistence type="predicted"/>
<evidence type="ECO:0000313" key="3">
    <source>
        <dbReference type="Proteomes" id="UP000011115"/>
    </source>
</evidence>
<sequence>MASYTRESMEFPPIRDQKYRFREVAGATYGHHPRTVGQTTARAGGPWFTTATPPRLSQKIWLSVDPQPDLRSVGQVTDRSSCSWINASKAQLQSRLTVDHHEPSIDPRSIGLTVDEGQQSVR</sequence>
<dbReference type="HOGENOM" id="CLU_152864_0_0_1"/>
<evidence type="ECO:0000313" key="2">
    <source>
        <dbReference type="EnsemblPlants" id="PGSC0003DMT400095561"/>
    </source>
</evidence>
<organism evidence="2 3">
    <name type="scientific">Solanum tuberosum</name>
    <name type="common">Potato</name>
    <dbReference type="NCBI Taxonomy" id="4113"/>
    <lineage>
        <taxon>Eukaryota</taxon>
        <taxon>Viridiplantae</taxon>
        <taxon>Streptophyta</taxon>
        <taxon>Embryophyta</taxon>
        <taxon>Tracheophyta</taxon>
        <taxon>Spermatophyta</taxon>
        <taxon>Magnoliopsida</taxon>
        <taxon>eudicotyledons</taxon>
        <taxon>Gunneridae</taxon>
        <taxon>Pentapetalae</taxon>
        <taxon>asterids</taxon>
        <taxon>lamiids</taxon>
        <taxon>Solanales</taxon>
        <taxon>Solanaceae</taxon>
        <taxon>Solanoideae</taxon>
        <taxon>Solaneae</taxon>
        <taxon>Solanum</taxon>
    </lineage>
</organism>
<name>M1DWK8_SOLTU</name>
<reference evidence="2" key="2">
    <citation type="submission" date="2015-06" db="UniProtKB">
        <authorList>
            <consortium name="EnsemblPlants"/>
        </authorList>
    </citation>
    <scope>IDENTIFICATION</scope>
    <source>
        <strain evidence="2">DM1-3 516 R44</strain>
    </source>
</reference>